<dbReference type="KEGG" id="tnl:113492974"/>
<keyword evidence="1" id="KW-1185">Reference proteome</keyword>
<accession>A0A7E5VE64</accession>
<dbReference type="Gene3D" id="3.40.630.30">
    <property type="match status" value="1"/>
</dbReference>
<gene>
    <name evidence="2 3" type="primary">LOC113492974</name>
</gene>
<dbReference type="AlphaFoldDB" id="A0A7E5VE64"/>
<evidence type="ECO:0000313" key="3">
    <source>
        <dbReference type="RefSeq" id="XP_026726530.1"/>
    </source>
</evidence>
<dbReference type="GeneID" id="113492974"/>
<dbReference type="OrthoDB" id="7180347at2759"/>
<sequence length="232" mass="26068">MPFKRVWDSSCPRVWDQWEDNGTKWVIRDLPPEDDELAIKILAENLCTDEALCEHSKLVEDPVSVRSMLDFWRGYLSQRMSLACYEEKNGQSKLVALNVCLVVCQGEKTNDLIEGEKWKNVYGALEVADEKVDAFKCLGLDKYLYALGLVVSREYRGARLGSRILAARKPLSLYHGIKGTSTVFTGPASQKSAARAGFTTLATITFKELAEAGLDYPEDESRAIKVMALKYE</sequence>
<dbReference type="RefSeq" id="XP_026726530.1">
    <property type="nucleotide sequence ID" value="XM_026870729.1"/>
</dbReference>
<dbReference type="Proteomes" id="UP000322000">
    <property type="component" value="Chromosome 4"/>
</dbReference>
<name>A0A7E5VE64_TRINI</name>
<dbReference type="SUPFAM" id="SSF55729">
    <property type="entry name" value="Acyl-CoA N-acyltransferases (Nat)"/>
    <property type="match status" value="1"/>
</dbReference>
<organism evidence="1 3">
    <name type="scientific">Trichoplusia ni</name>
    <name type="common">Cabbage looper</name>
    <dbReference type="NCBI Taxonomy" id="7111"/>
    <lineage>
        <taxon>Eukaryota</taxon>
        <taxon>Metazoa</taxon>
        <taxon>Ecdysozoa</taxon>
        <taxon>Arthropoda</taxon>
        <taxon>Hexapoda</taxon>
        <taxon>Insecta</taxon>
        <taxon>Pterygota</taxon>
        <taxon>Neoptera</taxon>
        <taxon>Endopterygota</taxon>
        <taxon>Lepidoptera</taxon>
        <taxon>Glossata</taxon>
        <taxon>Ditrysia</taxon>
        <taxon>Noctuoidea</taxon>
        <taxon>Noctuidae</taxon>
        <taxon>Plusiinae</taxon>
        <taxon>Trichoplusia</taxon>
    </lineage>
</organism>
<proteinExistence type="predicted"/>
<reference evidence="2 3" key="1">
    <citation type="submission" date="2025-04" db="UniProtKB">
        <authorList>
            <consortium name="RefSeq"/>
        </authorList>
    </citation>
    <scope>IDENTIFICATION</scope>
</reference>
<protein>
    <submittedName>
        <fullName evidence="2 3">Uncharacterized protein LOC113492974</fullName>
    </submittedName>
</protein>
<evidence type="ECO:0000313" key="2">
    <source>
        <dbReference type="RefSeq" id="XP_026726529.1"/>
    </source>
</evidence>
<dbReference type="InterPro" id="IPR016181">
    <property type="entry name" value="Acyl_CoA_acyltransferase"/>
</dbReference>
<evidence type="ECO:0000313" key="1">
    <source>
        <dbReference type="Proteomes" id="UP000322000"/>
    </source>
</evidence>
<dbReference type="RefSeq" id="XP_026726529.1">
    <property type="nucleotide sequence ID" value="XM_026870728.1"/>
</dbReference>